<dbReference type="InterPro" id="IPR001810">
    <property type="entry name" value="F-box_dom"/>
</dbReference>
<sequence length="422" mass="48222">MAAELLPDDVLELILCRLKPSPRSLAACRGVCRAWRAVVDTRCPPPQPDLLPLSLAGIFFSGFYFAHEYLPGFFARRGRRHHRARISPKLDYLDDAPISQLEAVDHCNGLLLMQEYIVNPATRRWARLPPTPEWSPAAMVIADSCPEEYLVYDPTVSPHYEVLSIHHLDECFRTDSTTTAESVVWPPSPFVVQVYSSATGRWEKRSLVRRGEAAGTIADVQNSPGMATNHLYGYQVIKSPGDINLNNNPYIYLGRSKNGVYCASIDLKQHQRLQVWQLHELHGGGYHMEWMLIHDVSLDQIMADFRWNPEAVRPWIEHDMYSDDSKNDREISQEESTGWDSEDDSIVYTEDMVGWDMNGHTCILALHPFREIIFLFNKYLDRVWAYHLPNSKFEFLGKLCIGSGEEIGQSFSYTPCWIGDLS</sequence>
<feature type="domain" description="F-box" evidence="1">
    <location>
        <begin position="6"/>
        <end position="49"/>
    </location>
</feature>
<dbReference type="Gramene" id="ORUFI10G08770.1">
    <property type="protein sequence ID" value="ORUFI10G08770.1"/>
    <property type="gene ID" value="ORUFI10G08770"/>
</dbReference>
<dbReference type="STRING" id="4529.A0A0E0QYH4"/>
<keyword evidence="3" id="KW-1185">Reference proteome</keyword>
<organism evidence="2 3">
    <name type="scientific">Oryza rufipogon</name>
    <name type="common">Brownbeard rice</name>
    <name type="synonym">Asian wild rice</name>
    <dbReference type="NCBI Taxonomy" id="4529"/>
    <lineage>
        <taxon>Eukaryota</taxon>
        <taxon>Viridiplantae</taxon>
        <taxon>Streptophyta</taxon>
        <taxon>Embryophyta</taxon>
        <taxon>Tracheophyta</taxon>
        <taxon>Spermatophyta</taxon>
        <taxon>Magnoliopsida</taxon>
        <taxon>Liliopsida</taxon>
        <taxon>Poales</taxon>
        <taxon>Poaceae</taxon>
        <taxon>BOP clade</taxon>
        <taxon>Oryzoideae</taxon>
        <taxon>Oryzeae</taxon>
        <taxon>Oryzinae</taxon>
        <taxon>Oryza</taxon>
    </lineage>
</organism>
<dbReference type="Gene3D" id="1.20.1280.50">
    <property type="match status" value="1"/>
</dbReference>
<dbReference type="EnsemblPlants" id="ORUFI10G08770.1">
    <property type="protein sequence ID" value="ORUFI10G08770.1"/>
    <property type="gene ID" value="ORUFI10G08770"/>
</dbReference>
<reference evidence="3" key="1">
    <citation type="submission" date="2013-06" db="EMBL/GenBank/DDBJ databases">
        <authorList>
            <person name="Zhao Q."/>
        </authorList>
    </citation>
    <scope>NUCLEOTIDE SEQUENCE</scope>
    <source>
        <strain evidence="3">cv. W1943</strain>
    </source>
</reference>
<protein>
    <recommendedName>
        <fullName evidence="1">F-box domain-containing protein</fullName>
    </recommendedName>
</protein>
<dbReference type="HOGENOM" id="CLU_030606_0_2_1"/>
<dbReference type="Proteomes" id="UP000008022">
    <property type="component" value="Unassembled WGS sequence"/>
</dbReference>
<name>A0A0E0QYH4_ORYRU</name>
<dbReference type="InterPro" id="IPR036047">
    <property type="entry name" value="F-box-like_dom_sf"/>
</dbReference>
<dbReference type="SUPFAM" id="SSF81383">
    <property type="entry name" value="F-box domain"/>
    <property type="match status" value="1"/>
</dbReference>
<dbReference type="SMART" id="SM00256">
    <property type="entry name" value="FBOX"/>
    <property type="match status" value="1"/>
</dbReference>
<reference evidence="2" key="2">
    <citation type="submission" date="2015-06" db="UniProtKB">
        <authorList>
            <consortium name="EnsemblPlants"/>
        </authorList>
    </citation>
    <scope>IDENTIFICATION</scope>
</reference>
<evidence type="ECO:0000313" key="3">
    <source>
        <dbReference type="Proteomes" id="UP000008022"/>
    </source>
</evidence>
<proteinExistence type="predicted"/>
<dbReference type="OMA" id="FFIPRIR"/>
<dbReference type="PANTHER" id="PTHR34591">
    <property type="entry name" value="OS03G0653100 PROTEIN-RELATED"/>
    <property type="match status" value="1"/>
</dbReference>
<evidence type="ECO:0000259" key="1">
    <source>
        <dbReference type="SMART" id="SM00256"/>
    </source>
</evidence>
<dbReference type="AlphaFoldDB" id="A0A0E0QYH4"/>
<dbReference type="Pfam" id="PF12937">
    <property type="entry name" value="F-box-like"/>
    <property type="match status" value="1"/>
</dbReference>
<evidence type="ECO:0000313" key="2">
    <source>
        <dbReference type="EnsemblPlants" id="ORUFI10G08770.1"/>
    </source>
</evidence>
<accession>A0A0E0QYH4</accession>